<evidence type="ECO:0000256" key="5">
    <source>
        <dbReference type="ARBA" id="ARBA00022475"/>
    </source>
</evidence>
<keyword evidence="10 22" id="KW-0863">Zinc-finger</keyword>
<feature type="transmembrane region" description="Helical" evidence="22">
    <location>
        <begin position="934"/>
        <end position="955"/>
    </location>
</feature>
<keyword evidence="5 22" id="KW-1003">Cell membrane</keyword>
<keyword evidence="9 22" id="KW-0479">Metal-binding</keyword>
<keyword evidence="8 22" id="KW-0812">Transmembrane</keyword>
<dbReference type="GO" id="GO:0008270">
    <property type="term" value="F:zinc ion binding"/>
    <property type="evidence" value="ECO:0007669"/>
    <property type="project" value="UniProtKB-KW"/>
</dbReference>
<dbReference type="GO" id="GO:0071555">
    <property type="term" value="P:cell wall organization"/>
    <property type="evidence" value="ECO:0007669"/>
    <property type="project" value="UniProtKB-KW"/>
</dbReference>
<dbReference type="FunFam" id="3.90.550.10:FF:000009">
    <property type="entry name" value="Cellulose synthase"/>
    <property type="match status" value="1"/>
</dbReference>
<evidence type="ECO:0000256" key="23">
    <source>
        <dbReference type="SAM" id="MobiDB-lite"/>
    </source>
</evidence>
<dbReference type="EC" id="2.4.1.12" evidence="22"/>
<dbReference type="Proteomes" id="UP001055439">
    <property type="component" value="Chromosome 5"/>
</dbReference>
<keyword evidence="12 22" id="KW-0135">Cellulose biosynthesis</keyword>
<evidence type="ECO:0000256" key="10">
    <source>
        <dbReference type="ARBA" id="ARBA00022771"/>
    </source>
</evidence>
<evidence type="ECO:0000256" key="21">
    <source>
        <dbReference type="PIRSR" id="PIRSR605150-3"/>
    </source>
</evidence>
<dbReference type="Gene3D" id="3.90.550.10">
    <property type="entry name" value="Spore Coat Polysaccharide Biosynthesis Protein SpsA, Chain A"/>
    <property type="match status" value="1"/>
</dbReference>
<comment type="cofactor">
    <cofactor evidence="1">
        <name>Mn(2+)</name>
        <dbReference type="ChEBI" id="CHEBI:29035"/>
    </cofactor>
</comment>
<evidence type="ECO:0000256" key="18">
    <source>
        <dbReference type="ARBA" id="ARBA00048682"/>
    </source>
</evidence>
<evidence type="ECO:0000313" key="25">
    <source>
        <dbReference type="EMBL" id="URE05564.1"/>
    </source>
</evidence>
<feature type="transmembrane region" description="Helical" evidence="22">
    <location>
        <begin position="1005"/>
        <end position="1025"/>
    </location>
</feature>
<comment type="pathway">
    <text evidence="3 22">Glycan metabolism; plant cellulose biosynthesis.</text>
</comment>
<evidence type="ECO:0000256" key="14">
    <source>
        <dbReference type="ARBA" id="ARBA00023054"/>
    </source>
</evidence>
<dbReference type="CDD" id="cd16617">
    <property type="entry name" value="mRING-HC-C4C4_CesA"/>
    <property type="match status" value="1"/>
</dbReference>
<feature type="binding site" evidence="20">
    <location>
        <position position="347"/>
    </location>
    <ligand>
        <name>UDP-alpha-D-glucose</name>
        <dbReference type="ChEBI" id="CHEBI:58885"/>
    </ligand>
</feature>
<evidence type="ECO:0000256" key="13">
    <source>
        <dbReference type="ARBA" id="ARBA00022989"/>
    </source>
</evidence>
<evidence type="ECO:0000256" key="9">
    <source>
        <dbReference type="ARBA" id="ARBA00022723"/>
    </source>
</evidence>
<evidence type="ECO:0000256" key="12">
    <source>
        <dbReference type="ARBA" id="ARBA00022916"/>
    </source>
</evidence>
<comment type="similarity">
    <text evidence="4 22">Belongs to the glycosyltransferase 2 family. Plant cellulose synthase subfamily.</text>
</comment>
<feature type="binding site" evidence="20">
    <location>
        <position position="317"/>
    </location>
    <ligand>
        <name>UDP-alpha-D-glucose</name>
        <dbReference type="ChEBI" id="CHEBI:58885"/>
    </ligand>
</feature>
<organism evidence="25 26">
    <name type="scientific">Musa troglodytarum</name>
    <name type="common">fe'i banana</name>
    <dbReference type="NCBI Taxonomy" id="320322"/>
    <lineage>
        <taxon>Eukaryota</taxon>
        <taxon>Viridiplantae</taxon>
        <taxon>Streptophyta</taxon>
        <taxon>Embryophyta</taxon>
        <taxon>Tracheophyta</taxon>
        <taxon>Spermatophyta</taxon>
        <taxon>Magnoliopsida</taxon>
        <taxon>Liliopsida</taxon>
        <taxon>Zingiberales</taxon>
        <taxon>Musaceae</taxon>
        <taxon>Musa</taxon>
    </lineage>
</organism>
<feature type="domain" description="Cellulose synthase RING-type zinc finger" evidence="24">
    <location>
        <begin position="34"/>
        <end position="104"/>
    </location>
</feature>
<dbReference type="EMBL" id="CP097507">
    <property type="protein sequence ID" value="URE05564.1"/>
    <property type="molecule type" value="Genomic_DNA"/>
</dbReference>
<feature type="binding site" evidence="20">
    <location>
        <position position="488"/>
    </location>
    <ligand>
        <name>UDP-alpha-D-glucose</name>
        <dbReference type="ChEBI" id="CHEBI:58885"/>
    </ligand>
</feature>
<sequence length="1044" mass="119102">MDSESATGLVAGSHWRNELHVMHNHQEPKMQKSRANTRLCRVCGDEIGLRDNGDPFAACLECGFPVCQPCYEYERREGNQACPQCNTRYKRHKGCPRVEGDDDDGVEMDDFEEEFQIKSPKKSPDDHQRFDANSENGERVQPWRPSGHTLSSFAGSIVGKDLEMERDMEGNIEWKDRVEKWKERKGQINKDGGNDEDNYEDDMLMAEARQPLWRKVPIPSSRINPYRIVIVLRLAILVFFFRFRITTPATDAYALWLTSVICEIWFALSWILDQFPKWFPITRETYLDRLAMRFEREGEPTRLTPVDVFVSTVDPLKEPPIITANTVLSILSVDYPVDKVSCYVSDDGASMLTFDTMSETAEFARRWVPFCKKHSIEPRAPEFYFSQKIDYLKDKVQPTFVKERRAMKREYEEFKVRINALVAKAQKKPEEGWVMQDGTPWPGNNTRDHPGMIQVYLGSAGALDVEGKELPRLVYVSREKRPGYQHHKKAGAMNALVRVSAVLTNAPFILNLDCDHYINNSKAVREAMCFLMDPQLGKKLCYVQFPQRFDGIDRHDRYANRNVVFFDINMKGLDGIQGPVYVGTGCVFNREALYGYDPPKSDKRPKMTCDCWPSWFCCCCCGRRKSNAKKGEKKGFLHKRSSKAVVESKKGYTKRGFDLEDIEEGLEGYDELEKSSLMSQKNFEKRFGQSPVFIASTLMEEGGLPQGSNSAALIKEAIHVISCGYEEKTEWGKEIGWIYGSVTEDILTGFKMHCRGWKSVYCIPDRPAFKGSAPINLSDRLHQVLRWALGSVEIFMSRHCPLWYGYGGNLKWLERFAYTNTIVYPFTSIPLLAYCTIPAICLLTGKFIIPTIDNIASIWFLALFLSIIATGILELRWSGVSIQDWWRNEQFWVIGGVSAHLFAVFQGLLKVLGGVDTNFTVTAKAADDSDFGELYLFKWTTLLIPPTTLIILNMVGVVAGVSDAINNGYGSWGPLFGKLFFSFWVIVHLYPFLKGLMGRQNRTPTIVVLWSILLASIFSLVWVRIDPFLPRQQGPVLKQCGVEC</sequence>
<dbReference type="Gene3D" id="3.30.40.10">
    <property type="entry name" value="Zinc/RING finger domain, C3HC4 (zinc finger)"/>
    <property type="match status" value="1"/>
</dbReference>
<dbReference type="Pfam" id="PF14569">
    <property type="entry name" value="zf-UDP"/>
    <property type="match status" value="1"/>
</dbReference>
<evidence type="ECO:0000256" key="11">
    <source>
        <dbReference type="ARBA" id="ARBA00022833"/>
    </source>
</evidence>
<dbReference type="SUPFAM" id="SSF57850">
    <property type="entry name" value="RING/U-box"/>
    <property type="match status" value="1"/>
</dbReference>
<name>A0A9E7FZV5_9LILI</name>
<evidence type="ECO:0000256" key="2">
    <source>
        <dbReference type="ARBA" id="ARBA00004651"/>
    </source>
</evidence>
<feature type="binding site" evidence="20">
    <location>
        <position position="311"/>
    </location>
    <ligand>
        <name>UDP-alpha-D-glucose</name>
        <dbReference type="ChEBI" id="CHEBI:58885"/>
    </ligand>
</feature>
<evidence type="ECO:0000259" key="24">
    <source>
        <dbReference type="Pfam" id="PF14569"/>
    </source>
</evidence>
<feature type="binding site" evidence="21">
    <location>
        <position position="513"/>
    </location>
    <ligand>
        <name>Mn(2+)</name>
        <dbReference type="ChEBI" id="CHEBI:29035"/>
    </ligand>
</feature>
<dbReference type="InterPro" id="IPR027934">
    <property type="entry name" value="CES_Znf_RING"/>
</dbReference>
<dbReference type="OrthoDB" id="2161379at2759"/>
<dbReference type="PANTHER" id="PTHR13301">
    <property type="entry name" value="X-BOX TRANSCRIPTION FACTOR-RELATED"/>
    <property type="match status" value="1"/>
</dbReference>
<evidence type="ECO:0000256" key="8">
    <source>
        <dbReference type="ARBA" id="ARBA00022692"/>
    </source>
</evidence>
<feature type="compositionally biased region" description="Basic and acidic residues" evidence="23">
    <location>
        <begin position="122"/>
        <end position="138"/>
    </location>
</feature>
<comment type="cofactor">
    <cofactor evidence="22">
        <name>Zn(2+)</name>
        <dbReference type="ChEBI" id="CHEBI:29105"/>
    </cofactor>
    <text evidence="22">Binds 2 Zn(2+) ions per subunit.</text>
</comment>
<dbReference type="GO" id="GO:0016760">
    <property type="term" value="F:cellulose synthase (UDP-forming) activity"/>
    <property type="evidence" value="ECO:0007669"/>
    <property type="project" value="UniProtKB-EC"/>
</dbReference>
<keyword evidence="15 22" id="KW-0472">Membrane</keyword>
<keyword evidence="16" id="KW-0464">Manganese</keyword>
<feature type="transmembrane region" description="Helical" evidence="22">
    <location>
        <begin position="893"/>
        <end position="913"/>
    </location>
</feature>
<feature type="transmembrane region" description="Helical" evidence="22">
    <location>
        <begin position="855"/>
        <end position="873"/>
    </location>
</feature>
<protein>
    <recommendedName>
        <fullName evidence="22">Cellulose synthase</fullName>
        <ecNumber evidence="22">2.4.1.12</ecNumber>
    </recommendedName>
</protein>
<feature type="transmembrane region" description="Helical" evidence="22">
    <location>
        <begin position="253"/>
        <end position="272"/>
    </location>
</feature>
<feature type="binding site" evidence="21">
    <location>
        <position position="489"/>
    </location>
    <ligand>
        <name>Mn(2+)</name>
        <dbReference type="ChEBI" id="CHEBI:29035"/>
    </ligand>
</feature>
<feature type="binding site" evidence="20">
    <location>
        <position position="318"/>
    </location>
    <ligand>
        <name>UDP-alpha-D-glucose</name>
        <dbReference type="ChEBI" id="CHEBI:58885"/>
    </ligand>
</feature>
<reference evidence="25" key="1">
    <citation type="submission" date="2022-05" db="EMBL/GenBank/DDBJ databases">
        <title>The Musa troglodytarum L. genome provides insights into the mechanism of non-climacteric behaviour and enrichment of carotenoids.</title>
        <authorList>
            <person name="Wang J."/>
        </authorList>
    </citation>
    <scope>NUCLEOTIDE SEQUENCE</scope>
    <source>
        <tissue evidence="25">Leaf</tissue>
    </source>
</reference>
<keyword evidence="11 22" id="KW-0862">Zinc</keyword>
<feature type="transmembrane region" description="Helical" evidence="22">
    <location>
        <begin position="822"/>
        <end position="843"/>
    </location>
</feature>
<dbReference type="InterPro" id="IPR029044">
    <property type="entry name" value="Nucleotide-diphossugar_trans"/>
</dbReference>
<evidence type="ECO:0000256" key="1">
    <source>
        <dbReference type="ARBA" id="ARBA00001936"/>
    </source>
</evidence>
<evidence type="ECO:0000256" key="19">
    <source>
        <dbReference type="PIRSR" id="PIRSR605150-1"/>
    </source>
</evidence>
<dbReference type="InterPro" id="IPR005150">
    <property type="entry name" value="Cellulose_synth"/>
</dbReference>
<comment type="catalytic activity">
    <reaction evidence="18 22">
        <text>[(1-&gt;4)-beta-D-glucosyl](n) + UDP-alpha-D-glucose = [(1-&gt;4)-beta-D-glucosyl](n+1) + UDP + H(+)</text>
        <dbReference type="Rhea" id="RHEA:19929"/>
        <dbReference type="Rhea" id="RHEA-COMP:10033"/>
        <dbReference type="Rhea" id="RHEA-COMP:10034"/>
        <dbReference type="ChEBI" id="CHEBI:15378"/>
        <dbReference type="ChEBI" id="CHEBI:18246"/>
        <dbReference type="ChEBI" id="CHEBI:58223"/>
        <dbReference type="ChEBI" id="CHEBI:58885"/>
        <dbReference type="EC" id="2.4.1.12"/>
    </reaction>
</comment>
<comment type="subcellular location">
    <subcellularLocation>
        <location evidence="2 22">Cell membrane</location>
        <topology evidence="2 22">Multi-pass membrane protein</topology>
    </subcellularLocation>
</comment>
<feature type="transmembrane region" description="Helical" evidence="22">
    <location>
        <begin position="224"/>
        <end position="241"/>
    </location>
</feature>
<keyword evidence="13 22" id="KW-1133">Transmembrane helix</keyword>
<dbReference type="GO" id="GO:0009834">
    <property type="term" value="P:plant-type secondary cell wall biogenesis"/>
    <property type="evidence" value="ECO:0007669"/>
    <property type="project" value="UniProtKB-ARBA"/>
</dbReference>
<keyword evidence="26" id="KW-1185">Reference proteome</keyword>
<evidence type="ECO:0000256" key="4">
    <source>
        <dbReference type="ARBA" id="ARBA00007548"/>
    </source>
</evidence>
<dbReference type="SUPFAM" id="SSF53448">
    <property type="entry name" value="Nucleotide-diphospho-sugar transferases"/>
    <property type="match status" value="1"/>
</dbReference>
<dbReference type="GO" id="GO:0005886">
    <property type="term" value="C:plasma membrane"/>
    <property type="evidence" value="ECO:0007669"/>
    <property type="project" value="UniProtKB-SubCell"/>
</dbReference>
<feature type="active site" evidence="19">
    <location>
        <position position="745"/>
    </location>
</feature>
<dbReference type="InterPro" id="IPR013083">
    <property type="entry name" value="Znf_RING/FYVE/PHD"/>
</dbReference>
<gene>
    <name evidence="25" type="ORF">MUK42_20755</name>
</gene>
<feature type="active site" evidence="19">
    <location>
        <position position="347"/>
    </location>
</feature>
<evidence type="ECO:0000256" key="6">
    <source>
        <dbReference type="ARBA" id="ARBA00022676"/>
    </source>
</evidence>
<evidence type="ECO:0000256" key="16">
    <source>
        <dbReference type="ARBA" id="ARBA00023211"/>
    </source>
</evidence>
<keyword evidence="7 22" id="KW-0808">Transferase</keyword>
<proteinExistence type="inferred from homology"/>
<dbReference type="GO" id="GO:0030244">
    <property type="term" value="P:cellulose biosynthetic process"/>
    <property type="evidence" value="ECO:0007669"/>
    <property type="project" value="UniProtKB-KW"/>
</dbReference>
<evidence type="ECO:0000256" key="15">
    <source>
        <dbReference type="ARBA" id="ARBA00023136"/>
    </source>
</evidence>
<keyword evidence="14" id="KW-0175">Coiled coil</keyword>
<evidence type="ECO:0000313" key="26">
    <source>
        <dbReference type="Proteomes" id="UP001055439"/>
    </source>
</evidence>
<feature type="transmembrane region" description="Helical" evidence="22">
    <location>
        <begin position="975"/>
        <end position="993"/>
    </location>
</feature>
<dbReference type="Pfam" id="PF03552">
    <property type="entry name" value="Cellulose_synt"/>
    <property type="match status" value="1"/>
</dbReference>
<evidence type="ECO:0000256" key="22">
    <source>
        <dbReference type="RuleBase" id="RU361116"/>
    </source>
</evidence>
<keyword evidence="6 22" id="KW-0328">Glycosyltransferase</keyword>
<feature type="region of interest" description="Disordered" evidence="23">
    <location>
        <begin position="115"/>
        <end position="145"/>
    </location>
</feature>
<evidence type="ECO:0000256" key="7">
    <source>
        <dbReference type="ARBA" id="ARBA00022679"/>
    </source>
</evidence>
<dbReference type="AlphaFoldDB" id="A0A9E7FZV5"/>
<evidence type="ECO:0000256" key="17">
    <source>
        <dbReference type="ARBA" id="ARBA00023316"/>
    </source>
</evidence>
<evidence type="ECO:0000256" key="3">
    <source>
        <dbReference type="ARBA" id="ARBA00004768"/>
    </source>
</evidence>
<keyword evidence="17 22" id="KW-0961">Cell wall biogenesis/degradation</keyword>
<evidence type="ECO:0000256" key="20">
    <source>
        <dbReference type="PIRSR" id="PIRSR605150-2"/>
    </source>
</evidence>
<accession>A0A9E7FZV5</accession>